<dbReference type="Pfam" id="PF13359">
    <property type="entry name" value="DDE_Tnp_4"/>
    <property type="match status" value="1"/>
</dbReference>
<proteinExistence type="predicted"/>
<protein>
    <recommendedName>
        <fullName evidence="3">DDE Tnp4 domain-containing protein</fullName>
    </recommendedName>
</protein>
<evidence type="ECO:0000256" key="1">
    <source>
        <dbReference type="ARBA" id="ARBA00001968"/>
    </source>
</evidence>
<name>A0A8S3RQF9_MYTED</name>
<dbReference type="InterPro" id="IPR027806">
    <property type="entry name" value="HARBI1_dom"/>
</dbReference>
<organism evidence="4 5">
    <name type="scientific">Mytilus edulis</name>
    <name type="common">Blue mussel</name>
    <dbReference type="NCBI Taxonomy" id="6550"/>
    <lineage>
        <taxon>Eukaryota</taxon>
        <taxon>Metazoa</taxon>
        <taxon>Spiralia</taxon>
        <taxon>Lophotrochozoa</taxon>
        <taxon>Mollusca</taxon>
        <taxon>Bivalvia</taxon>
        <taxon>Autobranchia</taxon>
        <taxon>Pteriomorphia</taxon>
        <taxon>Mytilida</taxon>
        <taxon>Mytiloidea</taxon>
        <taxon>Mytilidae</taxon>
        <taxon>Mytilinae</taxon>
        <taxon>Mytilus</taxon>
    </lineage>
</organism>
<dbReference type="GO" id="GO:0046872">
    <property type="term" value="F:metal ion binding"/>
    <property type="evidence" value="ECO:0007669"/>
    <property type="project" value="UniProtKB-KW"/>
</dbReference>
<evidence type="ECO:0000313" key="4">
    <source>
        <dbReference type="EMBL" id="CAG2210778.1"/>
    </source>
</evidence>
<accession>A0A8S3RQF9</accession>
<sequence>MHACIPIFEETYSRLIHWPSLDEWQDLQGGWGKLPFAVGAIDGTSTEIYRPITEPQEQYYSGHRQYMLMRNIGQQLPFPDELFLLGDKIYQNRHPVLTAYTRQQIIRKPRNMQRKCRKLNRLITHYRVKVEHAIGELKKYKVMGTLWRHPRQRLTSVVTICAAFVCRRKDFILLLALVCIEPLNNHYYNKQS</sequence>
<comment type="cofactor">
    <cofactor evidence="1">
        <name>a divalent metal cation</name>
        <dbReference type="ChEBI" id="CHEBI:60240"/>
    </cofactor>
</comment>
<dbReference type="AlphaFoldDB" id="A0A8S3RQF9"/>
<evidence type="ECO:0000313" key="5">
    <source>
        <dbReference type="Proteomes" id="UP000683360"/>
    </source>
</evidence>
<keyword evidence="5" id="KW-1185">Reference proteome</keyword>
<evidence type="ECO:0000259" key="3">
    <source>
        <dbReference type="Pfam" id="PF13359"/>
    </source>
</evidence>
<feature type="domain" description="DDE Tnp4" evidence="3">
    <location>
        <begin position="75"/>
        <end position="163"/>
    </location>
</feature>
<dbReference type="Proteomes" id="UP000683360">
    <property type="component" value="Unassembled WGS sequence"/>
</dbReference>
<dbReference type="OrthoDB" id="5978462at2759"/>
<reference evidence="4" key="1">
    <citation type="submission" date="2021-03" db="EMBL/GenBank/DDBJ databases">
        <authorList>
            <person name="Bekaert M."/>
        </authorList>
    </citation>
    <scope>NUCLEOTIDE SEQUENCE</scope>
</reference>
<comment type="caution">
    <text evidence="4">The sequence shown here is derived from an EMBL/GenBank/DDBJ whole genome shotgun (WGS) entry which is preliminary data.</text>
</comment>
<keyword evidence="2" id="KW-0479">Metal-binding</keyword>
<dbReference type="EMBL" id="CAJPWZ010001244">
    <property type="protein sequence ID" value="CAG2210778.1"/>
    <property type="molecule type" value="Genomic_DNA"/>
</dbReference>
<gene>
    <name evidence="4" type="ORF">MEDL_24865</name>
</gene>
<evidence type="ECO:0000256" key="2">
    <source>
        <dbReference type="ARBA" id="ARBA00022723"/>
    </source>
</evidence>